<dbReference type="PANTHER" id="PTHR43808:SF27">
    <property type="entry name" value="PROTEIN ROCB"/>
    <property type="match status" value="1"/>
</dbReference>
<dbReference type="InterPro" id="IPR002933">
    <property type="entry name" value="Peptidase_M20"/>
</dbReference>
<dbReference type="Pfam" id="PF01546">
    <property type="entry name" value="Peptidase_M20"/>
    <property type="match status" value="1"/>
</dbReference>
<protein>
    <recommendedName>
        <fullName evidence="3">M20/M25/M40 family metallo-hydrolase</fullName>
    </recommendedName>
</protein>
<dbReference type="SUPFAM" id="SSF53187">
    <property type="entry name" value="Zn-dependent exopeptidases"/>
    <property type="match status" value="1"/>
</dbReference>
<dbReference type="Proteomes" id="UP001057291">
    <property type="component" value="Unassembled WGS sequence"/>
</dbReference>
<accession>A0AAV4LCR2</accession>
<dbReference type="AlphaFoldDB" id="A0AAV4LCR2"/>
<comment type="caution">
    <text evidence="1">The sequence shown here is derived from an EMBL/GenBank/DDBJ whole genome shotgun (WGS) entry which is preliminary data.</text>
</comment>
<dbReference type="Gene3D" id="3.40.630.10">
    <property type="entry name" value="Zn peptidases"/>
    <property type="match status" value="1"/>
</dbReference>
<dbReference type="RefSeq" id="WP_282198796.1">
    <property type="nucleotide sequence ID" value="NZ_BOQE01000001.1"/>
</dbReference>
<dbReference type="InterPro" id="IPR050072">
    <property type="entry name" value="Peptidase_M20A"/>
</dbReference>
<dbReference type="PIRSF" id="PIRSF010386">
    <property type="entry name" value="RocB"/>
    <property type="match status" value="1"/>
</dbReference>
<organism evidence="1 2">
    <name type="scientific">Collibacillus ludicampi</name>
    <dbReference type="NCBI Taxonomy" id="2771369"/>
    <lineage>
        <taxon>Bacteria</taxon>
        <taxon>Bacillati</taxon>
        <taxon>Bacillota</taxon>
        <taxon>Bacilli</taxon>
        <taxon>Bacillales</taxon>
        <taxon>Alicyclobacillaceae</taxon>
        <taxon>Collibacillus</taxon>
    </lineage>
</organism>
<dbReference type="FunFam" id="3.40.630.10:FF:000100">
    <property type="entry name" value="Arginine utilization protein RocB"/>
    <property type="match status" value="1"/>
</dbReference>
<dbReference type="EMBL" id="BOQE01000001">
    <property type="protein sequence ID" value="GIM45610.1"/>
    <property type="molecule type" value="Genomic_DNA"/>
</dbReference>
<evidence type="ECO:0000313" key="2">
    <source>
        <dbReference type="Proteomes" id="UP001057291"/>
    </source>
</evidence>
<sequence>MKTRAVRWQTKAGLVNLLSKLVKIPSVTGSKAEIAIAETVEQELRTLPYFQENPGHVQVHPLHDGRKLVTALVKKDEDTRNTIILLSHFDVVDVQDYGKWQSLAFQPQELTETYSRHKDEMPIDVQRDMERGNWLFGRGIMDMKCGLALHMSMIEQACAGSFAGNLLLLTVPDEEVNSEGMRAAVPILLQLAESYDLEYKACLNSEPMFSRYPGDENQYIYTGSNGKLLPGFFCCGKETHVGEPFSGLNANYMASLMTNELELNTEFCEVVEGEVTPPPTNLIFKDLKEAYSTQVTHRAVTLFNLFLMEKPLEAIVDHLRRSAEKVAREIERTYTNKAQRFAQLEGYTPKSLRVNVLTFEELVAHVLQTYGEEKIKELFDHVLVNQRGQDEREVSIHMVDTLSQLAKEKWPMIVLFFAPPFYPPVSSRNHPLIRQVVQEMITYAKEKHGVTLKKQNYFSGISDSSYTGFGFSSASLHSLSANMPLWEKGYSLPVAELEALNVPVVHLGPVGRDAHKWTERLDIDFAFETLLDMMPVAIRLLLR</sequence>
<reference evidence="1" key="1">
    <citation type="journal article" date="2023" name="Int. J. Syst. Evol. Microbiol.">
        <title>Collibacillus ludicampi gen. nov., sp. nov., a new soil bacterium of the family Alicyclobacillaceae.</title>
        <authorList>
            <person name="Jojima T."/>
            <person name="Ioku Y."/>
            <person name="Fukuta Y."/>
            <person name="Shirasaka N."/>
            <person name="Matsumura Y."/>
            <person name="Mori M."/>
        </authorList>
    </citation>
    <scope>NUCLEOTIDE SEQUENCE</scope>
    <source>
        <strain evidence="1">TP075</strain>
    </source>
</reference>
<dbReference type="PANTHER" id="PTHR43808">
    <property type="entry name" value="ACETYLORNITHINE DEACETYLASE"/>
    <property type="match status" value="1"/>
</dbReference>
<evidence type="ECO:0008006" key="3">
    <source>
        <dbReference type="Google" id="ProtNLM"/>
    </source>
</evidence>
<dbReference type="InterPro" id="IPR012166">
    <property type="entry name" value="Uncharacterised_RocB"/>
</dbReference>
<evidence type="ECO:0000313" key="1">
    <source>
        <dbReference type="EMBL" id="GIM45610.1"/>
    </source>
</evidence>
<name>A0AAV4LCR2_9BACL</name>
<gene>
    <name evidence="1" type="ORF">DNHGIG_11590</name>
</gene>
<keyword evidence="2" id="KW-1185">Reference proteome</keyword>
<proteinExistence type="predicted"/>
<dbReference type="GO" id="GO:0016787">
    <property type="term" value="F:hydrolase activity"/>
    <property type="evidence" value="ECO:0007669"/>
    <property type="project" value="InterPro"/>
</dbReference>